<keyword evidence="3" id="KW-1185">Reference proteome</keyword>
<dbReference type="Proteomes" id="UP001209535">
    <property type="component" value="Unassembled WGS sequence"/>
</dbReference>
<sequence>MKPTALVPAFLIAALPALAWETEQTPDSARTWQSVSGLAAEFGCRRGQQGYLDFRLTDAAGGGRFAGIRSLMLWIELADGRTARYPVDVAIAGPSLIGRFYVSAEILDHFQNGTAMIIDSALPRQEFLRTDMKGTGAARLAFRERCGL</sequence>
<proteinExistence type="predicted"/>
<accession>A0ABT2X258</accession>
<organism evidence="2 3">
    <name type="scientific">Albidovulum salinarum</name>
    <dbReference type="NCBI Taxonomy" id="2984153"/>
    <lineage>
        <taxon>Bacteria</taxon>
        <taxon>Pseudomonadati</taxon>
        <taxon>Pseudomonadota</taxon>
        <taxon>Alphaproteobacteria</taxon>
        <taxon>Rhodobacterales</taxon>
        <taxon>Paracoccaceae</taxon>
        <taxon>Albidovulum</taxon>
    </lineage>
</organism>
<protein>
    <submittedName>
        <fullName evidence="2">Uncharacterized protein</fullName>
    </submittedName>
</protein>
<evidence type="ECO:0000256" key="1">
    <source>
        <dbReference type="SAM" id="SignalP"/>
    </source>
</evidence>
<dbReference type="EMBL" id="JAOVQO010000006">
    <property type="protein sequence ID" value="MCU9848031.1"/>
    <property type="molecule type" value="Genomic_DNA"/>
</dbReference>
<evidence type="ECO:0000313" key="2">
    <source>
        <dbReference type="EMBL" id="MCU9848031.1"/>
    </source>
</evidence>
<comment type="caution">
    <text evidence="2">The sequence shown here is derived from an EMBL/GenBank/DDBJ whole genome shotgun (WGS) entry which is preliminary data.</text>
</comment>
<name>A0ABT2X258_9RHOB</name>
<reference evidence="2 3" key="1">
    <citation type="submission" date="2022-10" db="EMBL/GenBank/DDBJ databases">
        <title>Defluviimonas sp. nov., isolated from ocean surface sediments.</title>
        <authorList>
            <person name="He W."/>
            <person name="Wang L."/>
            <person name="Zhang D.-F."/>
        </authorList>
    </citation>
    <scope>NUCLEOTIDE SEQUENCE [LARGE SCALE GENOMIC DNA]</scope>
    <source>
        <strain evidence="2 3">WL0024</strain>
    </source>
</reference>
<gene>
    <name evidence="2" type="ORF">OEZ60_08430</name>
</gene>
<keyword evidence="1" id="KW-0732">Signal</keyword>
<feature type="chain" id="PRO_5045446715" evidence="1">
    <location>
        <begin position="20"/>
        <end position="148"/>
    </location>
</feature>
<feature type="signal peptide" evidence="1">
    <location>
        <begin position="1"/>
        <end position="19"/>
    </location>
</feature>
<dbReference type="RefSeq" id="WP_263335039.1">
    <property type="nucleotide sequence ID" value="NZ_JAOVQO010000006.1"/>
</dbReference>
<evidence type="ECO:0000313" key="3">
    <source>
        <dbReference type="Proteomes" id="UP001209535"/>
    </source>
</evidence>